<keyword evidence="4" id="KW-0862">Zinc</keyword>
<dbReference type="InterPro" id="IPR036875">
    <property type="entry name" value="Znf_CCHC_sf"/>
</dbReference>
<dbReference type="PROSITE" id="PS50158">
    <property type="entry name" value="ZF_CCHC"/>
    <property type="match status" value="1"/>
</dbReference>
<evidence type="ECO:0000259" key="9">
    <source>
        <dbReference type="PROSITE" id="PS51282"/>
    </source>
</evidence>
<dbReference type="EMBL" id="KB456264">
    <property type="protein sequence ID" value="EMF12579.1"/>
    <property type="molecule type" value="Genomic_DNA"/>
</dbReference>
<dbReference type="GO" id="GO:0005634">
    <property type="term" value="C:nucleus"/>
    <property type="evidence" value="ECO:0007669"/>
    <property type="project" value="UniProtKB-SubCell"/>
</dbReference>
<feature type="region of interest" description="Disordered" evidence="7">
    <location>
        <begin position="348"/>
        <end position="435"/>
    </location>
</feature>
<dbReference type="PANTHER" id="PTHR15439">
    <property type="entry name" value="RETINOBLASTOMA-BINDING PROTEIN 6"/>
    <property type="match status" value="1"/>
</dbReference>
<dbReference type="InterPro" id="IPR025829">
    <property type="entry name" value="Zn_knuckle_CX2CX3GHX4C"/>
</dbReference>
<keyword evidence="3 6" id="KW-0863">Zinc-finger</keyword>
<dbReference type="Proteomes" id="UP000016931">
    <property type="component" value="Unassembled WGS sequence"/>
</dbReference>
<dbReference type="Pfam" id="PF08783">
    <property type="entry name" value="DWNN"/>
    <property type="match status" value="1"/>
</dbReference>
<dbReference type="GeneID" id="27902554"/>
<dbReference type="CDD" id="cd16620">
    <property type="entry name" value="vRING-HC-C4C4_RBBP6"/>
    <property type="match status" value="1"/>
</dbReference>
<sequence length="585" mass="63978">MSSSIFFKFRNQKDTTPIAFDGSSLSVFEVKREIMRIARLGDGKDFDLEISTSDTNERYDDDTTQIPRSTTVEARRMPASKHGAGRAARYITGSMPLHAKNSHRTESNMRGGAGKNTSAANGVGDMSAMTEEEKLAAVMNASNTQFQADLQSSASMPSKRNTFKSNVAVPDKPLPPGYVCYRCRKKGHWIQACPTNNDPTFDGKKPKRTTGIPRSMLEKVEEPDTDKELPQGVFMNQDGDYVRVKTDDATWQKIQEQRKAAEENAKEADAVDQELVDRGLVCTLDERPFAVPVKTPCCGTTYCNDCIENALIDNDLLCPNCGEQALLDDLKPDEEALDKLAAYDAEKKASRLQKEKEASKSPKVQDVSEGMKSPGSTPNSKKRKADDDLESKRRPSNPAEMKRSRSTQGTPAPGTQLATSQSQPQPPKAPKSMSANTTVTDFAAQMNAMTYSMSGVQNGMNAFTNPMMNPMMGMGMSPMMPVMPNMMGNFNPMMGMGMNGMNGMGMGMGYGNGMGGMGGMNGMNGMGNFGNSNMNGNNQQPWMNGPRVPTGPAADNGGAYIRQPVNPHRHQNRSRRQRSVDYKQM</sequence>
<dbReference type="HOGENOM" id="CLU_019105_1_0_1"/>
<feature type="compositionally biased region" description="Basic residues" evidence="7">
    <location>
        <begin position="567"/>
        <end position="577"/>
    </location>
</feature>
<proteinExistence type="predicted"/>
<keyword evidence="2" id="KW-0479">Metal-binding</keyword>
<feature type="region of interest" description="Disordered" evidence="7">
    <location>
        <begin position="99"/>
        <end position="119"/>
    </location>
</feature>
<evidence type="ECO:0000313" key="11">
    <source>
        <dbReference type="Proteomes" id="UP000016931"/>
    </source>
</evidence>
<dbReference type="AlphaFoldDB" id="M3D3U9"/>
<keyword evidence="5" id="KW-0539">Nucleus</keyword>
<dbReference type="GO" id="GO:0061630">
    <property type="term" value="F:ubiquitin protein ligase activity"/>
    <property type="evidence" value="ECO:0007669"/>
    <property type="project" value="InterPro"/>
</dbReference>
<dbReference type="RefSeq" id="XP_016760700.1">
    <property type="nucleotide sequence ID" value="XM_016905417.1"/>
</dbReference>
<feature type="region of interest" description="Disordered" evidence="7">
    <location>
        <begin position="535"/>
        <end position="585"/>
    </location>
</feature>
<dbReference type="InterPro" id="IPR014891">
    <property type="entry name" value="DWNN_domain"/>
</dbReference>
<evidence type="ECO:0000256" key="5">
    <source>
        <dbReference type="ARBA" id="ARBA00023242"/>
    </source>
</evidence>
<dbReference type="GO" id="GO:0003676">
    <property type="term" value="F:nucleic acid binding"/>
    <property type="evidence" value="ECO:0007669"/>
    <property type="project" value="InterPro"/>
</dbReference>
<dbReference type="Pfam" id="PF13696">
    <property type="entry name" value="zf-CCHC_2"/>
    <property type="match status" value="1"/>
</dbReference>
<evidence type="ECO:0000256" key="4">
    <source>
        <dbReference type="ARBA" id="ARBA00022833"/>
    </source>
</evidence>
<dbReference type="GO" id="GO:0006511">
    <property type="term" value="P:ubiquitin-dependent protein catabolic process"/>
    <property type="evidence" value="ECO:0007669"/>
    <property type="project" value="TreeGrafter"/>
</dbReference>
<dbReference type="SUPFAM" id="SSF57850">
    <property type="entry name" value="RING/U-box"/>
    <property type="match status" value="1"/>
</dbReference>
<evidence type="ECO:0000256" key="1">
    <source>
        <dbReference type="ARBA" id="ARBA00004123"/>
    </source>
</evidence>
<evidence type="ECO:0000259" key="8">
    <source>
        <dbReference type="PROSITE" id="PS50158"/>
    </source>
</evidence>
<dbReference type="STRING" id="692275.M3D3U9"/>
<dbReference type="InterPro" id="IPR033489">
    <property type="entry name" value="RBBP6"/>
</dbReference>
<dbReference type="GO" id="GO:0008270">
    <property type="term" value="F:zinc ion binding"/>
    <property type="evidence" value="ECO:0007669"/>
    <property type="project" value="UniProtKB-KW"/>
</dbReference>
<organism evidence="10 11">
    <name type="scientific">Sphaerulina musiva (strain SO2202)</name>
    <name type="common">Poplar stem canker fungus</name>
    <name type="synonym">Septoria musiva</name>
    <dbReference type="NCBI Taxonomy" id="692275"/>
    <lineage>
        <taxon>Eukaryota</taxon>
        <taxon>Fungi</taxon>
        <taxon>Dikarya</taxon>
        <taxon>Ascomycota</taxon>
        <taxon>Pezizomycotina</taxon>
        <taxon>Dothideomycetes</taxon>
        <taxon>Dothideomycetidae</taxon>
        <taxon>Mycosphaerellales</taxon>
        <taxon>Mycosphaerellaceae</taxon>
        <taxon>Sphaerulina</taxon>
    </lineage>
</organism>
<dbReference type="SMART" id="SM01180">
    <property type="entry name" value="DWNN"/>
    <property type="match status" value="1"/>
</dbReference>
<dbReference type="PANTHER" id="PTHR15439:SF0">
    <property type="entry name" value="CELL DIVISION CYCLE AND APOPTOSIS REGULATOR PROTEIN 1-RELATED"/>
    <property type="match status" value="1"/>
</dbReference>
<evidence type="ECO:0000256" key="3">
    <source>
        <dbReference type="ARBA" id="ARBA00022771"/>
    </source>
</evidence>
<feature type="compositionally biased region" description="Basic and acidic residues" evidence="7">
    <location>
        <begin position="384"/>
        <end position="393"/>
    </location>
</feature>
<name>M3D3U9_SPHMS</name>
<dbReference type="SUPFAM" id="SSF57756">
    <property type="entry name" value="Retrovirus zinc finger-like domains"/>
    <property type="match status" value="1"/>
</dbReference>
<feature type="compositionally biased region" description="Basic and acidic residues" evidence="7">
    <location>
        <begin position="348"/>
        <end position="360"/>
    </location>
</feature>
<dbReference type="Gene3D" id="3.30.40.10">
    <property type="entry name" value="Zinc/RING finger domain, C3HC4 (zinc finger)"/>
    <property type="match status" value="1"/>
</dbReference>
<keyword evidence="11" id="KW-1185">Reference proteome</keyword>
<dbReference type="InterPro" id="IPR001878">
    <property type="entry name" value="Znf_CCHC"/>
</dbReference>
<dbReference type="eggNOG" id="KOG0314">
    <property type="taxonomic scope" value="Eukaryota"/>
</dbReference>
<dbReference type="Gene3D" id="4.10.60.10">
    <property type="entry name" value="Zinc finger, CCHC-type"/>
    <property type="match status" value="1"/>
</dbReference>
<feature type="domain" description="DWNN" evidence="9">
    <location>
        <begin position="5"/>
        <end position="78"/>
    </location>
</feature>
<reference evidence="10 11" key="1">
    <citation type="journal article" date="2012" name="PLoS Pathog.">
        <title>Diverse lifestyles and strategies of plant pathogenesis encoded in the genomes of eighteen Dothideomycetes fungi.</title>
        <authorList>
            <person name="Ohm R.A."/>
            <person name="Feau N."/>
            <person name="Henrissat B."/>
            <person name="Schoch C.L."/>
            <person name="Horwitz B.A."/>
            <person name="Barry K.W."/>
            <person name="Condon B.J."/>
            <person name="Copeland A.C."/>
            <person name="Dhillon B."/>
            <person name="Glaser F."/>
            <person name="Hesse C.N."/>
            <person name="Kosti I."/>
            <person name="LaButti K."/>
            <person name="Lindquist E.A."/>
            <person name="Lucas S."/>
            <person name="Salamov A.A."/>
            <person name="Bradshaw R.E."/>
            <person name="Ciuffetti L."/>
            <person name="Hamelin R.C."/>
            <person name="Kema G.H.J."/>
            <person name="Lawrence C."/>
            <person name="Scott J.A."/>
            <person name="Spatafora J.W."/>
            <person name="Turgeon B.G."/>
            <person name="de Wit P.J.G.M."/>
            <person name="Zhong S."/>
            <person name="Goodwin S.B."/>
            <person name="Grigoriev I.V."/>
        </authorList>
    </citation>
    <scope>NUCLEOTIDE SEQUENCE [LARGE SCALE GENOMIC DNA]</scope>
    <source>
        <strain evidence="10 11">SO2202</strain>
    </source>
</reference>
<evidence type="ECO:0000256" key="2">
    <source>
        <dbReference type="ARBA" id="ARBA00022723"/>
    </source>
</evidence>
<gene>
    <name evidence="10" type="ORF">SEPMUDRAFT_149213</name>
</gene>
<evidence type="ECO:0000256" key="6">
    <source>
        <dbReference type="PROSITE-ProRule" id="PRU00047"/>
    </source>
</evidence>
<evidence type="ECO:0000313" key="10">
    <source>
        <dbReference type="EMBL" id="EMF12579.1"/>
    </source>
</evidence>
<evidence type="ECO:0000256" key="7">
    <source>
        <dbReference type="SAM" id="MobiDB-lite"/>
    </source>
</evidence>
<feature type="domain" description="CCHC-type" evidence="8">
    <location>
        <begin position="180"/>
        <end position="194"/>
    </location>
</feature>
<comment type="subcellular location">
    <subcellularLocation>
        <location evidence="1">Nucleus</location>
    </subcellularLocation>
</comment>
<accession>M3D3U9</accession>
<dbReference type="GO" id="GO:0016567">
    <property type="term" value="P:protein ubiquitination"/>
    <property type="evidence" value="ECO:0007669"/>
    <property type="project" value="InterPro"/>
</dbReference>
<dbReference type="InterPro" id="IPR013083">
    <property type="entry name" value="Znf_RING/FYVE/PHD"/>
</dbReference>
<dbReference type="GO" id="GO:0006397">
    <property type="term" value="P:mRNA processing"/>
    <property type="evidence" value="ECO:0007669"/>
    <property type="project" value="InterPro"/>
</dbReference>
<dbReference type="Gene3D" id="3.10.20.90">
    <property type="entry name" value="Phosphatidylinositol 3-kinase Catalytic Subunit, Chain A, domain 1"/>
    <property type="match status" value="1"/>
</dbReference>
<dbReference type="OMA" id="NVPDHEP"/>
<dbReference type="OrthoDB" id="106784at2759"/>
<protein>
    <submittedName>
        <fullName evidence="10">DWNN-domain-containing protein</fullName>
    </submittedName>
</protein>
<dbReference type="PROSITE" id="PS51282">
    <property type="entry name" value="DWNN"/>
    <property type="match status" value="1"/>
</dbReference>